<dbReference type="GO" id="GO:0000155">
    <property type="term" value="F:phosphorelay sensor kinase activity"/>
    <property type="evidence" value="ECO:0007669"/>
    <property type="project" value="InterPro"/>
</dbReference>
<accession>A0A1I4YFE4</accession>
<comment type="catalytic activity">
    <reaction evidence="1">
        <text>ATP + protein L-histidine = ADP + protein N-phospho-L-histidine.</text>
        <dbReference type="EC" id="2.7.13.3"/>
    </reaction>
</comment>
<dbReference type="InterPro" id="IPR004358">
    <property type="entry name" value="Sig_transdc_His_kin-like_C"/>
</dbReference>
<dbReference type="InterPro" id="IPR035965">
    <property type="entry name" value="PAS-like_dom_sf"/>
</dbReference>
<dbReference type="InterPro" id="IPR036890">
    <property type="entry name" value="HATPase_C_sf"/>
</dbReference>
<feature type="transmembrane region" description="Helical" evidence="10">
    <location>
        <begin position="73"/>
        <end position="89"/>
    </location>
</feature>
<dbReference type="SMART" id="SM00388">
    <property type="entry name" value="HisKA"/>
    <property type="match status" value="1"/>
</dbReference>
<dbReference type="Pfam" id="PF02518">
    <property type="entry name" value="HATPase_c"/>
    <property type="match status" value="1"/>
</dbReference>
<feature type="transmembrane region" description="Helical" evidence="10">
    <location>
        <begin position="101"/>
        <end position="131"/>
    </location>
</feature>
<keyword evidence="9 10" id="KW-0472">Membrane</keyword>
<keyword evidence="10" id="KW-0812">Transmembrane</keyword>
<dbReference type="CDD" id="cd00082">
    <property type="entry name" value="HisKA"/>
    <property type="match status" value="1"/>
</dbReference>
<dbReference type="PRINTS" id="PR00344">
    <property type="entry name" value="BCTRLSENSOR"/>
</dbReference>
<dbReference type="SUPFAM" id="SSF55785">
    <property type="entry name" value="PYP-like sensor domain (PAS domain)"/>
    <property type="match status" value="1"/>
</dbReference>
<dbReference type="PROSITE" id="PS50109">
    <property type="entry name" value="HIS_KIN"/>
    <property type="match status" value="1"/>
</dbReference>
<evidence type="ECO:0000256" key="1">
    <source>
        <dbReference type="ARBA" id="ARBA00000085"/>
    </source>
</evidence>
<dbReference type="Gene3D" id="1.10.287.130">
    <property type="match status" value="1"/>
</dbReference>
<comment type="subcellular location">
    <subcellularLocation>
        <location evidence="3">Cell membrane</location>
    </subcellularLocation>
</comment>
<dbReference type="PANTHER" id="PTHR43711">
    <property type="entry name" value="TWO-COMPONENT HISTIDINE KINASE"/>
    <property type="match status" value="1"/>
</dbReference>
<dbReference type="EC" id="2.7.13.3" evidence="4"/>
<feature type="transmembrane region" description="Helical" evidence="10">
    <location>
        <begin position="151"/>
        <end position="168"/>
    </location>
</feature>
<evidence type="ECO:0000256" key="5">
    <source>
        <dbReference type="ARBA" id="ARBA00022553"/>
    </source>
</evidence>
<dbReference type="SMART" id="SM00387">
    <property type="entry name" value="HATPase_c"/>
    <property type="match status" value="1"/>
</dbReference>
<protein>
    <recommendedName>
        <fullName evidence="4">histidine kinase</fullName>
        <ecNumber evidence="4">2.7.13.3</ecNumber>
    </recommendedName>
</protein>
<evidence type="ECO:0000256" key="7">
    <source>
        <dbReference type="ARBA" id="ARBA00022777"/>
    </source>
</evidence>
<name>A0A1I4YFE4_9MICO</name>
<keyword evidence="5" id="KW-0597">Phosphoprotein</keyword>
<dbReference type="InterPro" id="IPR050736">
    <property type="entry name" value="Sensor_HK_Regulatory"/>
</dbReference>
<dbReference type="STRING" id="995034.SAMN05216219_0194"/>
<reference evidence="13" key="1">
    <citation type="submission" date="2016-10" db="EMBL/GenBank/DDBJ databases">
        <authorList>
            <person name="Varghese N."/>
            <person name="Submissions S."/>
        </authorList>
    </citation>
    <scope>NUCLEOTIDE SEQUENCE [LARGE SCALE GENOMIC DNA]</scope>
    <source>
        <strain evidence="13">CGMCC 1.11101</strain>
    </source>
</reference>
<evidence type="ECO:0000256" key="4">
    <source>
        <dbReference type="ARBA" id="ARBA00012438"/>
    </source>
</evidence>
<dbReference type="AlphaFoldDB" id="A0A1I4YFE4"/>
<dbReference type="OrthoDB" id="9757990at2"/>
<feature type="transmembrane region" description="Helical" evidence="10">
    <location>
        <begin position="20"/>
        <end position="40"/>
    </location>
</feature>
<dbReference type="Gene3D" id="3.30.565.10">
    <property type="entry name" value="Histidine kinase-like ATPase, C-terminal domain"/>
    <property type="match status" value="1"/>
</dbReference>
<dbReference type="RefSeq" id="WP_090708017.1">
    <property type="nucleotide sequence ID" value="NZ_FOVM01000001.1"/>
</dbReference>
<keyword evidence="7 12" id="KW-0418">Kinase</keyword>
<comment type="cofactor">
    <cofactor evidence="2">
        <name>a divalent metal cation</name>
        <dbReference type="ChEBI" id="CHEBI:60240"/>
    </cofactor>
</comment>
<dbReference type="Pfam" id="PF00512">
    <property type="entry name" value="HisKA"/>
    <property type="match status" value="1"/>
</dbReference>
<feature type="domain" description="Histidine kinase" evidence="11">
    <location>
        <begin position="330"/>
        <end position="544"/>
    </location>
</feature>
<dbReference type="InterPro" id="IPR003661">
    <property type="entry name" value="HisK_dim/P_dom"/>
</dbReference>
<dbReference type="GO" id="GO:0005886">
    <property type="term" value="C:plasma membrane"/>
    <property type="evidence" value="ECO:0007669"/>
    <property type="project" value="UniProtKB-SubCell"/>
</dbReference>
<keyword evidence="8" id="KW-0902">Two-component regulatory system</keyword>
<gene>
    <name evidence="12" type="ORF">SAMN05216219_0194</name>
</gene>
<dbReference type="SUPFAM" id="SSF55874">
    <property type="entry name" value="ATPase domain of HSP90 chaperone/DNA topoisomerase II/histidine kinase"/>
    <property type="match status" value="1"/>
</dbReference>
<evidence type="ECO:0000313" key="13">
    <source>
        <dbReference type="Proteomes" id="UP000198867"/>
    </source>
</evidence>
<dbReference type="InterPro" id="IPR036097">
    <property type="entry name" value="HisK_dim/P_sf"/>
</dbReference>
<proteinExistence type="predicted"/>
<keyword evidence="13" id="KW-1185">Reference proteome</keyword>
<dbReference type="InterPro" id="IPR003594">
    <property type="entry name" value="HATPase_dom"/>
</dbReference>
<evidence type="ECO:0000256" key="6">
    <source>
        <dbReference type="ARBA" id="ARBA00022679"/>
    </source>
</evidence>
<evidence type="ECO:0000256" key="3">
    <source>
        <dbReference type="ARBA" id="ARBA00004236"/>
    </source>
</evidence>
<evidence type="ECO:0000256" key="2">
    <source>
        <dbReference type="ARBA" id="ARBA00001968"/>
    </source>
</evidence>
<feature type="transmembrane region" description="Helical" evidence="10">
    <location>
        <begin position="47"/>
        <end position="67"/>
    </location>
</feature>
<evidence type="ECO:0000256" key="9">
    <source>
        <dbReference type="ARBA" id="ARBA00023136"/>
    </source>
</evidence>
<keyword evidence="10" id="KW-1133">Transmembrane helix</keyword>
<organism evidence="12 13">
    <name type="scientific">Mycetocola miduiensis</name>
    <dbReference type="NCBI Taxonomy" id="995034"/>
    <lineage>
        <taxon>Bacteria</taxon>
        <taxon>Bacillati</taxon>
        <taxon>Actinomycetota</taxon>
        <taxon>Actinomycetes</taxon>
        <taxon>Micrococcales</taxon>
        <taxon>Microbacteriaceae</taxon>
        <taxon>Mycetocola</taxon>
    </lineage>
</organism>
<evidence type="ECO:0000256" key="10">
    <source>
        <dbReference type="SAM" id="Phobius"/>
    </source>
</evidence>
<dbReference type="FunFam" id="3.30.565.10:FF:000006">
    <property type="entry name" value="Sensor histidine kinase WalK"/>
    <property type="match status" value="1"/>
</dbReference>
<dbReference type="InterPro" id="IPR005467">
    <property type="entry name" value="His_kinase_dom"/>
</dbReference>
<dbReference type="EMBL" id="FOVM01000001">
    <property type="protein sequence ID" value="SFN36744.1"/>
    <property type="molecule type" value="Genomic_DNA"/>
</dbReference>
<dbReference type="Gene3D" id="3.30.450.20">
    <property type="entry name" value="PAS domain"/>
    <property type="match status" value="1"/>
</dbReference>
<dbReference type="Proteomes" id="UP000198867">
    <property type="component" value="Unassembled WGS sequence"/>
</dbReference>
<dbReference type="FunFam" id="1.10.287.130:FF:000001">
    <property type="entry name" value="Two-component sensor histidine kinase"/>
    <property type="match status" value="1"/>
</dbReference>
<keyword evidence="6" id="KW-0808">Transferase</keyword>
<evidence type="ECO:0000313" key="12">
    <source>
        <dbReference type="EMBL" id="SFN36744.1"/>
    </source>
</evidence>
<sequence length="544" mass="58361">MTGISSAERTPRWFGYRADVAFQVAMLLLVAAAIAVSVAFDPAPLQTVASVIAVAIFGTATVLALILGRFDTVWLLVVPVLDMIALIVLRQLPQDHVHAIGYLAILPALWLGWSGRAPFAALAVVLSVGLIELPGLSNTESLDLEHALRNLLVPSVVAIATTSTYLAVRLMRSIIRSLVSLEKRTAEALEQQQRASKLIDAIVDAVDTGVLAFDADGNQLLVNRRAKNHPLVVEAGVASLELEAEGFLYELDRVTPIPAGDGIIGRALQGEEFGDRIAWVGSPDNRQYAVSASARALFDAEGNFAGTVIAMNDVTSYLEIIAAKDDFVASVSHELRTPLAAIVGYLELIEDDEGDVPENVRKHLSVIDRNTQRLQRLITDLLATASEGDQDMKIERRPRDIRQLCEVVLEGFAKTARNSQVRLHLHAPDAAPAMVDEARMRQAIGNLVSNSIKFSPAGTVDVTVSAVDGSVVVSIADTGVGVPAGELEAIMSRFYRATTVREHFPGMGLGLSVSRAIIEAHDGSIDILSEDERGTTVTVTLPAQ</sequence>
<dbReference type="GO" id="GO:0005509">
    <property type="term" value="F:calcium ion binding"/>
    <property type="evidence" value="ECO:0007669"/>
    <property type="project" value="UniProtKB-ARBA"/>
</dbReference>
<dbReference type="SUPFAM" id="SSF47384">
    <property type="entry name" value="Homodimeric domain of signal transducing histidine kinase"/>
    <property type="match status" value="1"/>
</dbReference>
<dbReference type="PANTHER" id="PTHR43711:SF1">
    <property type="entry name" value="HISTIDINE KINASE 1"/>
    <property type="match status" value="1"/>
</dbReference>
<evidence type="ECO:0000256" key="8">
    <source>
        <dbReference type="ARBA" id="ARBA00023012"/>
    </source>
</evidence>
<evidence type="ECO:0000259" key="11">
    <source>
        <dbReference type="PROSITE" id="PS50109"/>
    </source>
</evidence>